<evidence type="ECO:0008006" key="3">
    <source>
        <dbReference type="Google" id="ProtNLM"/>
    </source>
</evidence>
<name>A0A5P2D9T7_STRVZ</name>
<proteinExistence type="predicted"/>
<organism evidence="1 2">
    <name type="scientific">Streptomyces venezuelae</name>
    <dbReference type="NCBI Taxonomy" id="54571"/>
    <lineage>
        <taxon>Bacteria</taxon>
        <taxon>Bacillati</taxon>
        <taxon>Actinomycetota</taxon>
        <taxon>Actinomycetes</taxon>
        <taxon>Kitasatosporales</taxon>
        <taxon>Streptomycetaceae</taxon>
        <taxon>Streptomyces</taxon>
    </lineage>
</organism>
<sequence>MSDEYEMTYAHPDSLEGLLQRGRGLGAVRALQDPQDAAGFVYDGIRRDWRWDGTDDRSLYLARLVRDLELSPTPVVDQLEGDEESCLRACEVLELLALAGSEEAREGLRAYVRRGDHWVRVLESVSVGWPAEWWEDLGDVARARIGGEAELPWFFEPWTRFGIEVQSRPSTTRPSLTGLGTADLLTLLADSRTEDTTKFDALRALNSREPSEGLIPLVPLLGTADGRRPLPLLRRAVERLGTAAVPAAHGWAAQDERPWLTQLGADILADHPGPEALRGLVEELAEQWATRTWCGPDRTARRLARFGPDAADALPYLRRFWLRTPHSYERTAYLEALAAINRDGLDYVYAEALWDCEETTRLLGIASAPASPETLGRIAQLRDDPMETPEVRAAARARLPAAPAGLRLRLRQT</sequence>
<reference evidence="1 2" key="1">
    <citation type="submission" date="2018-05" db="EMBL/GenBank/DDBJ databases">
        <title>Streptomyces venezuelae.</title>
        <authorList>
            <person name="Kim W."/>
            <person name="Lee N."/>
            <person name="Cho B.-K."/>
        </authorList>
    </citation>
    <scope>NUCLEOTIDE SEQUENCE [LARGE SCALE GENOMIC DNA]</scope>
    <source>
        <strain evidence="1 2">ATCC 21782</strain>
    </source>
</reference>
<evidence type="ECO:0000313" key="2">
    <source>
        <dbReference type="Proteomes" id="UP000325211"/>
    </source>
</evidence>
<evidence type="ECO:0000313" key="1">
    <source>
        <dbReference type="EMBL" id="QES51875.1"/>
    </source>
</evidence>
<dbReference type="EMBL" id="CP029190">
    <property type="protein sequence ID" value="QES51875.1"/>
    <property type="molecule type" value="Genomic_DNA"/>
</dbReference>
<dbReference type="Proteomes" id="UP000325211">
    <property type="component" value="Chromosome"/>
</dbReference>
<gene>
    <name evidence="1" type="ORF">DEJ50_32535</name>
</gene>
<accession>A0A5P2D9T7</accession>
<dbReference type="OrthoDB" id="3454616at2"/>
<protein>
    <recommendedName>
        <fullName evidence="3">HEAT repeat domain-containing protein</fullName>
    </recommendedName>
</protein>
<dbReference type="AlphaFoldDB" id="A0A5P2D9T7"/>